<dbReference type="GO" id="GO:0030170">
    <property type="term" value="F:pyridoxal phosphate binding"/>
    <property type="evidence" value="ECO:0007669"/>
    <property type="project" value="InterPro"/>
</dbReference>
<dbReference type="Proteomes" id="UP001268683">
    <property type="component" value="Chromosome"/>
</dbReference>
<dbReference type="Gene3D" id="3.40.640.10">
    <property type="entry name" value="Type I PLP-dependent aspartate aminotransferase-like (Major domain)"/>
    <property type="match status" value="1"/>
</dbReference>
<dbReference type="GO" id="GO:0005829">
    <property type="term" value="C:cytosol"/>
    <property type="evidence" value="ECO:0007669"/>
    <property type="project" value="TreeGrafter"/>
</dbReference>
<dbReference type="GO" id="GO:0008483">
    <property type="term" value="F:transaminase activity"/>
    <property type="evidence" value="ECO:0007669"/>
    <property type="project" value="UniProtKB-KW"/>
</dbReference>
<dbReference type="KEGG" id="tmk:QGN29_11070"/>
<sequence>MMTDQEKTIQDLDAKHHLHPFMPHPDIARKGARVITRAEGCYIYDDSGHKILDAMAGLWTTQIGTGREEMVQTAAEAMRQLSYYNTFFYTTHPNVARLAEKIAEKTPGDISKIHFASSGSEAVDTAYKLVKYYWNLKGQPQRKQFIARENAYHGSTAVAASLCGLSGMHEKYDLPIDGIHHVGPAPHYYNNGGEMTEDAFRDHCVQAIEDKILEIGPDNVAAFIGEPIQGAGGLIIPPEGYWTKVEALCRKYGILLWCDEVITGWGRTGKWFGSEYYGVTPDIITMAKGLTSGYQPLSAVALGGDIAETISQEEGEMVHGFTYSGHPVATAVGLKNIEIMEREGLIDTPDQDEKISYFSEQLSLLNDHPLVGETRTLGLLGAIELVKDKTTRARYSDEENVGFICREHCFDSGLVMRSVGNTMILCPPLVITTEQIDELIAKAREALDKTYSQVSG</sequence>
<keyword evidence="3" id="KW-0808">Transferase</keyword>
<name>A0AA52EGH1_9PROT</name>
<dbReference type="CDD" id="cd00610">
    <property type="entry name" value="OAT_like"/>
    <property type="match status" value="1"/>
</dbReference>
<dbReference type="EMBL" id="CP123872">
    <property type="protein sequence ID" value="WND02089.1"/>
    <property type="molecule type" value="Genomic_DNA"/>
</dbReference>
<dbReference type="RefSeq" id="WP_310797924.1">
    <property type="nucleotide sequence ID" value="NZ_CP123872.1"/>
</dbReference>
<accession>A0AA52EGH1</accession>
<evidence type="ECO:0000256" key="5">
    <source>
        <dbReference type="RuleBase" id="RU003560"/>
    </source>
</evidence>
<evidence type="ECO:0000256" key="2">
    <source>
        <dbReference type="ARBA" id="ARBA00022576"/>
    </source>
</evidence>
<keyword evidence="2 6" id="KW-0032">Aminotransferase</keyword>
<dbReference type="InterPro" id="IPR015424">
    <property type="entry name" value="PyrdxlP-dep_Trfase"/>
</dbReference>
<dbReference type="Gene3D" id="3.90.1150.10">
    <property type="entry name" value="Aspartate Aminotransferase, domain 1"/>
    <property type="match status" value="1"/>
</dbReference>
<evidence type="ECO:0000256" key="3">
    <source>
        <dbReference type="ARBA" id="ARBA00022679"/>
    </source>
</evidence>
<dbReference type="NCBIfam" id="NF004767">
    <property type="entry name" value="PRK06105.1"/>
    <property type="match status" value="1"/>
</dbReference>
<keyword evidence="7" id="KW-1185">Reference proteome</keyword>
<gene>
    <name evidence="6" type="ORF">QGN29_11070</name>
</gene>
<protein>
    <submittedName>
        <fullName evidence="6">Aminotransferase</fullName>
    </submittedName>
</protein>
<dbReference type="PANTHER" id="PTHR43094:SF1">
    <property type="entry name" value="AMINOTRANSFERASE CLASS-III"/>
    <property type="match status" value="1"/>
</dbReference>
<dbReference type="InterPro" id="IPR015421">
    <property type="entry name" value="PyrdxlP-dep_Trfase_major"/>
</dbReference>
<dbReference type="FunFam" id="3.40.640.10:FF:000014">
    <property type="entry name" value="Adenosylmethionine-8-amino-7-oxononanoate aminotransferase, probable"/>
    <property type="match status" value="1"/>
</dbReference>
<dbReference type="PIRSF" id="PIRSF000521">
    <property type="entry name" value="Transaminase_4ab_Lys_Orn"/>
    <property type="match status" value="1"/>
</dbReference>
<evidence type="ECO:0000313" key="6">
    <source>
        <dbReference type="EMBL" id="WND02089.1"/>
    </source>
</evidence>
<evidence type="ECO:0000256" key="1">
    <source>
        <dbReference type="ARBA" id="ARBA00008954"/>
    </source>
</evidence>
<evidence type="ECO:0000313" key="7">
    <source>
        <dbReference type="Proteomes" id="UP001268683"/>
    </source>
</evidence>
<dbReference type="SUPFAM" id="SSF53383">
    <property type="entry name" value="PLP-dependent transferases"/>
    <property type="match status" value="1"/>
</dbReference>
<dbReference type="Pfam" id="PF00202">
    <property type="entry name" value="Aminotran_3"/>
    <property type="match status" value="1"/>
</dbReference>
<organism evidence="6 7">
    <name type="scientific">Temperatibacter marinus</name>
    <dbReference type="NCBI Taxonomy" id="1456591"/>
    <lineage>
        <taxon>Bacteria</taxon>
        <taxon>Pseudomonadati</taxon>
        <taxon>Pseudomonadota</taxon>
        <taxon>Alphaproteobacteria</taxon>
        <taxon>Kordiimonadales</taxon>
        <taxon>Temperatibacteraceae</taxon>
        <taxon>Temperatibacter</taxon>
    </lineage>
</organism>
<dbReference type="InterPro" id="IPR015422">
    <property type="entry name" value="PyrdxlP-dep_Trfase_small"/>
</dbReference>
<dbReference type="PANTHER" id="PTHR43094">
    <property type="entry name" value="AMINOTRANSFERASE"/>
    <property type="match status" value="1"/>
</dbReference>
<keyword evidence="4 5" id="KW-0663">Pyridoxal phosphate</keyword>
<reference evidence="6" key="1">
    <citation type="submission" date="2023-04" db="EMBL/GenBank/DDBJ databases">
        <title>Complete genome sequence of Temperatibacter marinus.</title>
        <authorList>
            <person name="Rong J.-C."/>
            <person name="Yi M.-L."/>
            <person name="Zhao Q."/>
        </authorList>
    </citation>
    <scope>NUCLEOTIDE SEQUENCE</scope>
    <source>
        <strain evidence="6">NBRC 110045</strain>
    </source>
</reference>
<proteinExistence type="inferred from homology"/>
<dbReference type="AlphaFoldDB" id="A0AA52EGH1"/>
<dbReference type="InterPro" id="IPR005814">
    <property type="entry name" value="Aminotrans_3"/>
</dbReference>
<dbReference type="NCBIfam" id="NF005682">
    <property type="entry name" value="PRK07480.1"/>
    <property type="match status" value="1"/>
</dbReference>
<evidence type="ECO:0000256" key="4">
    <source>
        <dbReference type="ARBA" id="ARBA00022898"/>
    </source>
</evidence>
<comment type="similarity">
    <text evidence="1 5">Belongs to the class-III pyridoxal-phosphate-dependent aminotransferase family.</text>
</comment>